<dbReference type="Pfam" id="PF13628">
    <property type="entry name" value="DUF4142"/>
    <property type="match status" value="1"/>
</dbReference>
<evidence type="ECO:0000313" key="2">
    <source>
        <dbReference type="EMBL" id="MCD2423254.1"/>
    </source>
</evidence>
<dbReference type="EMBL" id="JAJNEC010000005">
    <property type="protein sequence ID" value="MCD2423254.1"/>
    <property type="molecule type" value="Genomic_DNA"/>
</dbReference>
<accession>A0ABS8PQ96</accession>
<sequence>MKIGMKLMTVGIAAFMWSCNGQESKDTTSKADSTNEAMIDSSHTAGTPPAIAEKDAKFAVDAANGGMAEVQLGEMAQSKGTDPGVKEFGKMMVDDHSKANDELKMIAAGKNITLPAAPGDDMQKVAKDLSSKSGADFDKAYIKQMVDDHEKTIKLFEDAEKDVQDSDLKAFVIKTLPVLRTHLEHVKALKKAK</sequence>
<protein>
    <submittedName>
        <fullName evidence="2">DUF4142 domain-containing protein</fullName>
    </submittedName>
</protein>
<reference evidence="2 3" key="1">
    <citation type="submission" date="2021-11" db="EMBL/GenBank/DDBJ databases">
        <title>Genomic of Niabella pedocola.</title>
        <authorList>
            <person name="Wu T."/>
        </authorList>
    </citation>
    <scope>NUCLEOTIDE SEQUENCE [LARGE SCALE GENOMIC DNA]</scope>
    <source>
        <strain evidence="2 3">JCM 31011</strain>
    </source>
</reference>
<organism evidence="2 3">
    <name type="scientific">Niabella pedocola</name>
    <dbReference type="NCBI Taxonomy" id="1752077"/>
    <lineage>
        <taxon>Bacteria</taxon>
        <taxon>Pseudomonadati</taxon>
        <taxon>Bacteroidota</taxon>
        <taxon>Chitinophagia</taxon>
        <taxon>Chitinophagales</taxon>
        <taxon>Chitinophagaceae</taxon>
        <taxon>Niabella</taxon>
    </lineage>
</organism>
<comment type="caution">
    <text evidence="2">The sequence shown here is derived from an EMBL/GenBank/DDBJ whole genome shotgun (WGS) entry which is preliminary data.</text>
</comment>
<dbReference type="Proteomes" id="UP001199816">
    <property type="component" value="Unassembled WGS sequence"/>
</dbReference>
<dbReference type="PANTHER" id="PTHR38593:SF1">
    <property type="entry name" value="BLR2558 PROTEIN"/>
    <property type="match status" value="1"/>
</dbReference>
<name>A0ABS8PQ96_9BACT</name>
<dbReference type="RefSeq" id="WP_231004518.1">
    <property type="nucleotide sequence ID" value="NZ_JAJNEC010000005.1"/>
</dbReference>
<evidence type="ECO:0000259" key="1">
    <source>
        <dbReference type="Pfam" id="PF13628"/>
    </source>
</evidence>
<evidence type="ECO:0000313" key="3">
    <source>
        <dbReference type="Proteomes" id="UP001199816"/>
    </source>
</evidence>
<keyword evidence="3" id="KW-1185">Reference proteome</keyword>
<dbReference type="InterPro" id="IPR012347">
    <property type="entry name" value="Ferritin-like"/>
</dbReference>
<feature type="domain" description="DUF4142" evidence="1">
    <location>
        <begin position="54"/>
        <end position="189"/>
    </location>
</feature>
<dbReference type="InterPro" id="IPR025419">
    <property type="entry name" value="DUF4142"/>
</dbReference>
<dbReference type="PANTHER" id="PTHR38593">
    <property type="entry name" value="BLR2558 PROTEIN"/>
    <property type="match status" value="1"/>
</dbReference>
<gene>
    <name evidence="2" type="ORF">LQ567_10825</name>
</gene>
<dbReference type="Gene3D" id="1.20.1260.10">
    <property type="match status" value="1"/>
</dbReference>
<proteinExistence type="predicted"/>